<reference evidence="2" key="1">
    <citation type="submission" date="2021-04" db="EMBL/GenBank/DDBJ databases">
        <title>Luteolibacter sp. 32A isolated from the skin of an Anderson's salamander (Ambystoma andersonii).</title>
        <authorList>
            <person name="Spergser J."/>
            <person name="Busse H.-J."/>
        </authorList>
    </citation>
    <scope>NUCLEOTIDE SEQUENCE</scope>
    <source>
        <strain evidence="2">32A</strain>
    </source>
</reference>
<protein>
    <recommendedName>
        <fullName evidence="4">Cathelicidin antimicrobial peptide C-terminal domain-containing protein</fullName>
    </recommendedName>
</protein>
<accession>A0A975G7R4</accession>
<name>A0A975G7R4_9BACT</name>
<evidence type="ECO:0000256" key="1">
    <source>
        <dbReference type="SAM" id="MobiDB-lite"/>
    </source>
</evidence>
<keyword evidence="3" id="KW-1185">Reference proteome</keyword>
<proteinExistence type="predicted"/>
<dbReference type="KEGG" id="lamb:KBB96_15670"/>
<evidence type="ECO:0000313" key="2">
    <source>
        <dbReference type="EMBL" id="QUE50300.1"/>
    </source>
</evidence>
<organism evidence="2 3">
    <name type="scientific">Luteolibacter ambystomatis</name>
    <dbReference type="NCBI Taxonomy" id="2824561"/>
    <lineage>
        <taxon>Bacteria</taxon>
        <taxon>Pseudomonadati</taxon>
        <taxon>Verrucomicrobiota</taxon>
        <taxon>Verrucomicrobiia</taxon>
        <taxon>Verrucomicrobiales</taxon>
        <taxon>Verrucomicrobiaceae</taxon>
        <taxon>Luteolibacter</taxon>
    </lineage>
</organism>
<feature type="region of interest" description="Disordered" evidence="1">
    <location>
        <begin position="43"/>
        <end position="64"/>
    </location>
</feature>
<evidence type="ECO:0008006" key="4">
    <source>
        <dbReference type="Google" id="ProtNLM"/>
    </source>
</evidence>
<gene>
    <name evidence="2" type="ORF">KBB96_15670</name>
</gene>
<dbReference type="Proteomes" id="UP000676169">
    <property type="component" value="Chromosome"/>
</dbReference>
<dbReference type="EMBL" id="CP073100">
    <property type="protein sequence ID" value="QUE50300.1"/>
    <property type="molecule type" value="Genomic_DNA"/>
</dbReference>
<sequence>MRHRLLLAFCIFPFFVPLVSCEKKGPAERTGEKLDKAVEEVKDAVDPKGPAEKAGEKVDKALGK</sequence>
<dbReference type="RefSeq" id="WP_211630440.1">
    <property type="nucleotide sequence ID" value="NZ_CP073100.1"/>
</dbReference>
<dbReference type="AlphaFoldDB" id="A0A975G7R4"/>
<evidence type="ECO:0000313" key="3">
    <source>
        <dbReference type="Proteomes" id="UP000676169"/>
    </source>
</evidence>